<accession>A0ABQ1PU84</accession>
<feature type="coiled-coil region" evidence="1">
    <location>
        <begin position="3"/>
        <end position="54"/>
    </location>
</feature>
<dbReference type="EMBL" id="BMCJ01000011">
    <property type="protein sequence ID" value="GGD03990.1"/>
    <property type="molecule type" value="Genomic_DNA"/>
</dbReference>
<dbReference type="InterPro" id="IPR048062">
    <property type="entry name" value="SE1832-like"/>
</dbReference>
<evidence type="ECO:0000313" key="2">
    <source>
        <dbReference type="EMBL" id="GGD03990.1"/>
    </source>
</evidence>
<proteinExistence type="predicted"/>
<comment type="caution">
    <text evidence="2">The sequence shown here is derived from an EMBL/GenBank/DDBJ whole genome shotgun (WGS) entry which is preliminary data.</text>
</comment>
<protein>
    <submittedName>
        <fullName evidence="2">Uncharacterized protein</fullName>
    </submittedName>
</protein>
<dbReference type="NCBIfam" id="NF040877">
    <property type="entry name" value="SE1832_fam"/>
    <property type="match status" value="1"/>
</dbReference>
<dbReference type="Proteomes" id="UP000619534">
    <property type="component" value="Unassembled WGS sequence"/>
</dbReference>
<organism evidence="2 3">
    <name type="scientific">Thalassobacillus devorans</name>
    <dbReference type="NCBI Taxonomy" id="279813"/>
    <lineage>
        <taxon>Bacteria</taxon>
        <taxon>Bacillati</taxon>
        <taxon>Bacillota</taxon>
        <taxon>Bacilli</taxon>
        <taxon>Bacillales</taxon>
        <taxon>Bacillaceae</taxon>
        <taxon>Thalassobacillus</taxon>
    </lineage>
</organism>
<dbReference type="RefSeq" id="WP_062442668.1">
    <property type="nucleotide sequence ID" value="NZ_FXEH01000005.1"/>
</dbReference>
<evidence type="ECO:0000256" key="1">
    <source>
        <dbReference type="SAM" id="Coils"/>
    </source>
</evidence>
<name>A0ABQ1PU84_9BACI</name>
<keyword evidence="1" id="KW-0175">Coiled coil</keyword>
<evidence type="ECO:0000313" key="3">
    <source>
        <dbReference type="Proteomes" id="UP000619534"/>
    </source>
</evidence>
<reference evidence="3" key="1">
    <citation type="journal article" date="2019" name="Int. J. Syst. Evol. Microbiol.">
        <title>The Global Catalogue of Microorganisms (GCM) 10K type strain sequencing project: providing services to taxonomists for standard genome sequencing and annotation.</title>
        <authorList>
            <consortium name="The Broad Institute Genomics Platform"/>
            <consortium name="The Broad Institute Genome Sequencing Center for Infectious Disease"/>
            <person name="Wu L."/>
            <person name="Ma J."/>
        </authorList>
    </citation>
    <scope>NUCLEOTIDE SEQUENCE [LARGE SCALE GENOMIC DNA]</scope>
    <source>
        <strain evidence="3">CCM 7282</strain>
    </source>
</reference>
<gene>
    <name evidence="2" type="ORF">GCM10007216_38300</name>
</gene>
<keyword evidence="3" id="KW-1185">Reference proteome</keyword>
<sequence>MTNNEIKDQIAELKSDYVRIQGDLDKIEATGGNVTNAEKQLHHIEEELKRLNHKLAENK</sequence>